<feature type="coiled-coil region" evidence="6">
    <location>
        <begin position="156"/>
        <end position="183"/>
    </location>
</feature>
<reference evidence="7 8" key="1">
    <citation type="journal article" date="2018" name="Sci. Data">
        <title>The draft genome sequence of cork oak.</title>
        <authorList>
            <person name="Ramos A.M."/>
            <person name="Usie A."/>
            <person name="Barbosa P."/>
            <person name="Barros P.M."/>
            <person name="Capote T."/>
            <person name="Chaves I."/>
            <person name="Simoes F."/>
            <person name="Abreu I."/>
            <person name="Carrasquinho I."/>
            <person name="Faro C."/>
            <person name="Guimaraes J.B."/>
            <person name="Mendonca D."/>
            <person name="Nobrega F."/>
            <person name="Rodrigues L."/>
            <person name="Saibo N.J.M."/>
            <person name="Varela M.C."/>
            <person name="Egas C."/>
            <person name="Matos J."/>
            <person name="Miguel C.M."/>
            <person name="Oliveira M.M."/>
            <person name="Ricardo C.P."/>
            <person name="Goncalves S."/>
        </authorList>
    </citation>
    <scope>NUCLEOTIDE SEQUENCE [LARGE SCALE GENOMIC DNA]</scope>
    <source>
        <strain evidence="8">cv. HL8</strain>
    </source>
</reference>
<sequence>MVAILLYLSLTLLIFLVAIKLIVKTRTTRPKHLPPSLPSLPIIGHLHIIEKPLHRTFLALSQKYGIRRDEIKCLLRNLSRNSCHGFAKVELQSMLLEMTFNTIMRMVAGKRYYRYDEDEKDEQEARQFRRIMKEITGFGGASNPAEFVPILRWMDYGGLEKKLKSLSKKIDEFLQALIDEQRRKEEEGNTMIDHMLSLQKSQPDYYTDQIIKGLILVSALNSSGVTMPKVMPLEAMCKARPIMHKLLSKSTDNLIVKTRTTRPKHLPPSPPSLPIIGHLHIIKKPLHRTFLALSQKYGQIFSLKFGSQLVVIVSSPSAVEECFTKNDIILANRAPTLLGKHLHYNNTTLTQSPYGDHWRNLRRISTLEIFSNNRLNNFLGIRRDEIKHLLRSLSRNSCHGFAKVELQSMLLEMTFNSIMRMVAGKRYYRYGEDVKDEEEARHLRWIMKEITGSGGASNPAEFVPILRWMDYGGLEKKFNSLCKRTDEFLQALIDEQRCKDKEGNTMIDHMLSLQKSQPDYYTDQIIKGLIVVSELNSASSFIEKNRKSRVTTKEVDINEGNGITMPKAMPLEAMCKARPIMHKLLSKLTDDV</sequence>
<keyword evidence="8" id="KW-1185">Reference proteome</keyword>
<organism evidence="7 8">
    <name type="scientific">Quercus suber</name>
    <name type="common">Cork oak</name>
    <dbReference type="NCBI Taxonomy" id="58331"/>
    <lineage>
        <taxon>Eukaryota</taxon>
        <taxon>Viridiplantae</taxon>
        <taxon>Streptophyta</taxon>
        <taxon>Embryophyta</taxon>
        <taxon>Tracheophyta</taxon>
        <taxon>Spermatophyta</taxon>
        <taxon>Magnoliopsida</taxon>
        <taxon>eudicotyledons</taxon>
        <taxon>Gunneridae</taxon>
        <taxon>Pentapetalae</taxon>
        <taxon>rosids</taxon>
        <taxon>fabids</taxon>
        <taxon>Fagales</taxon>
        <taxon>Fagaceae</taxon>
        <taxon>Quercus</taxon>
    </lineage>
</organism>
<comment type="caution">
    <text evidence="7">The sequence shown here is derived from an EMBL/GenBank/DDBJ whole genome shotgun (WGS) entry which is preliminary data.</text>
</comment>
<dbReference type="GO" id="GO:0016705">
    <property type="term" value="F:oxidoreductase activity, acting on paired donors, with incorporation or reduction of molecular oxygen"/>
    <property type="evidence" value="ECO:0007669"/>
    <property type="project" value="InterPro"/>
</dbReference>
<dbReference type="Proteomes" id="UP000237347">
    <property type="component" value="Unassembled WGS sequence"/>
</dbReference>
<evidence type="ECO:0000256" key="3">
    <source>
        <dbReference type="ARBA" id="ARBA00023002"/>
    </source>
</evidence>
<keyword evidence="5" id="KW-0503">Monooxygenase</keyword>
<keyword evidence="6" id="KW-0175">Coiled coil</keyword>
<dbReference type="InterPro" id="IPR001128">
    <property type="entry name" value="Cyt_P450"/>
</dbReference>
<gene>
    <name evidence="7" type="primary">CYP81E8_2</name>
    <name evidence="7" type="ORF">CFP56_000555</name>
</gene>
<dbReference type="SUPFAM" id="SSF48264">
    <property type="entry name" value="Cytochrome P450"/>
    <property type="match status" value="2"/>
</dbReference>
<dbReference type="InterPro" id="IPR050651">
    <property type="entry name" value="Plant_Cytochrome_P450_Monoox"/>
</dbReference>
<dbReference type="GO" id="GO:0020037">
    <property type="term" value="F:heme binding"/>
    <property type="evidence" value="ECO:0007669"/>
    <property type="project" value="InterPro"/>
</dbReference>
<dbReference type="EMBL" id="PKMF04000948">
    <property type="protein sequence ID" value="KAK7816267.1"/>
    <property type="molecule type" value="Genomic_DNA"/>
</dbReference>
<protein>
    <submittedName>
        <fullName evidence="7">Cytochrome p450 81e8</fullName>
    </submittedName>
</protein>
<dbReference type="Gene3D" id="1.10.630.10">
    <property type="entry name" value="Cytochrome P450"/>
    <property type="match status" value="2"/>
</dbReference>
<evidence type="ECO:0000256" key="1">
    <source>
        <dbReference type="ARBA" id="ARBA00022617"/>
    </source>
</evidence>
<evidence type="ECO:0000256" key="6">
    <source>
        <dbReference type="SAM" id="Coils"/>
    </source>
</evidence>
<keyword evidence="2" id="KW-0479">Metal-binding</keyword>
<dbReference type="AlphaFoldDB" id="A0AAW0IPA9"/>
<evidence type="ECO:0000256" key="5">
    <source>
        <dbReference type="ARBA" id="ARBA00023033"/>
    </source>
</evidence>
<evidence type="ECO:0000313" key="8">
    <source>
        <dbReference type="Proteomes" id="UP000237347"/>
    </source>
</evidence>
<proteinExistence type="predicted"/>
<keyword evidence="4" id="KW-0408">Iron</keyword>
<name>A0AAW0IPA9_QUESU</name>
<dbReference type="PANTHER" id="PTHR47947:SF24">
    <property type="entry name" value="ISOFLAVONE 2'-HYDROXYLASE-LIKE"/>
    <property type="match status" value="1"/>
</dbReference>
<evidence type="ECO:0000313" key="7">
    <source>
        <dbReference type="EMBL" id="KAK7816267.1"/>
    </source>
</evidence>
<keyword evidence="3" id="KW-0560">Oxidoreductase</keyword>
<evidence type="ECO:0000256" key="2">
    <source>
        <dbReference type="ARBA" id="ARBA00022723"/>
    </source>
</evidence>
<dbReference type="InterPro" id="IPR036396">
    <property type="entry name" value="Cyt_P450_sf"/>
</dbReference>
<evidence type="ECO:0000256" key="4">
    <source>
        <dbReference type="ARBA" id="ARBA00023004"/>
    </source>
</evidence>
<dbReference type="GO" id="GO:0004497">
    <property type="term" value="F:monooxygenase activity"/>
    <property type="evidence" value="ECO:0007669"/>
    <property type="project" value="UniProtKB-KW"/>
</dbReference>
<accession>A0AAW0IPA9</accession>
<dbReference type="GO" id="GO:0005506">
    <property type="term" value="F:iron ion binding"/>
    <property type="evidence" value="ECO:0007669"/>
    <property type="project" value="InterPro"/>
</dbReference>
<keyword evidence="1" id="KW-0349">Heme</keyword>
<dbReference type="Pfam" id="PF00067">
    <property type="entry name" value="p450"/>
    <property type="match status" value="2"/>
</dbReference>
<dbReference type="PANTHER" id="PTHR47947">
    <property type="entry name" value="CYTOCHROME P450 82C3-RELATED"/>
    <property type="match status" value="1"/>
</dbReference>